<keyword evidence="10" id="KW-0873">Pyrrolidone carboxylic acid</keyword>
<dbReference type="Pfam" id="PF08212">
    <property type="entry name" value="Lipocalin_2"/>
    <property type="match status" value="1"/>
</dbReference>
<keyword evidence="5" id="KW-0964">Secreted</keyword>
<reference evidence="12" key="2">
    <citation type="submission" date="2025-09" db="UniProtKB">
        <authorList>
            <consortium name="Ensembl"/>
        </authorList>
    </citation>
    <scope>IDENTIFICATION</scope>
</reference>
<evidence type="ECO:0000256" key="2">
    <source>
        <dbReference type="ARBA" id="ARBA00006889"/>
    </source>
</evidence>
<feature type="domain" description="Lipocalin/cytosolic fatty-acid binding" evidence="11">
    <location>
        <begin position="40"/>
        <end position="179"/>
    </location>
</feature>
<dbReference type="GO" id="GO:0005737">
    <property type="term" value="C:cytoplasm"/>
    <property type="evidence" value="ECO:0007669"/>
    <property type="project" value="TreeGrafter"/>
</dbReference>
<dbReference type="GO" id="GO:0008289">
    <property type="term" value="F:lipid binding"/>
    <property type="evidence" value="ECO:0007669"/>
    <property type="project" value="UniProtKB-KW"/>
</dbReference>
<organism evidence="12 13">
    <name type="scientific">Periophthalmus magnuspinnatus</name>
    <dbReference type="NCBI Taxonomy" id="409849"/>
    <lineage>
        <taxon>Eukaryota</taxon>
        <taxon>Metazoa</taxon>
        <taxon>Chordata</taxon>
        <taxon>Craniata</taxon>
        <taxon>Vertebrata</taxon>
        <taxon>Euteleostomi</taxon>
        <taxon>Actinopterygii</taxon>
        <taxon>Neopterygii</taxon>
        <taxon>Teleostei</taxon>
        <taxon>Neoteleostei</taxon>
        <taxon>Acanthomorphata</taxon>
        <taxon>Gobiaria</taxon>
        <taxon>Gobiiformes</taxon>
        <taxon>Gobioidei</taxon>
        <taxon>Gobiidae</taxon>
        <taxon>Oxudercinae</taxon>
        <taxon>Periophthalmus</taxon>
    </lineage>
</organism>
<dbReference type="Proteomes" id="UP000261520">
    <property type="component" value="Unplaced"/>
</dbReference>
<evidence type="ECO:0000256" key="8">
    <source>
        <dbReference type="ARBA" id="ARBA00023157"/>
    </source>
</evidence>
<evidence type="ECO:0000256" key="5">
    <source>
        <dbReference type="ARBA" id="ARBA00022525"/>
    </source>
</evidence>
<evidence type="ECO:0000256" key="3">
    <source>
        <dbReference type="ARBA" id="ARBA00019890"/>
    </source>
</evidence>
<evidence type="ECO:0000313" key="13">
    <source>
        <dbReference type="Proteomes" id="UP000261520"/>
    </source>
</evidence>
<evidence type="ECO:0000256" key="4">
    <source>
        <dbReference type="ARBA" id="ARBA00022448"/>
    </source>
</evidence>
<dbReference type="AlphaFoldDB" id="A0A3B4A4M5"/>
<dbReference type="PRINTS" id="PR02058">
    <property type="entry name" value="APODVERTBRTE"/>
</dbReference>
<dbReference type="GO" id="GO:0042246">
    <property type="term" value="P:tissue regeneration"/>
    <property type="evidence" value="ECO:0007669"/>
    <property type="project" value="InterPro"/>
</dbReference>
<evidence type="ECO:0000256" key="6">
    <source>
        <dbReference type="ARBA" id="ARBA00022729"/>
    </source>
</evidence>
<protein>
    <recommendedName>
        <fullName evidence="3">Apolipoprotein D</fullName>
    </recommendedName>
</protein>
<keyword evidence="9" id="KW-0325">Glycoprotein</keyword>
<evidence type="ECO:0000256" key="10">
    <source>
        <dbReference type="ARBA" id="ARBA00023283"/>
    </source>
</evidence>
<name>A0A3B4A4M5_9GOBI</name>
<dbReference type="InterPro" id="IPR002969">
    <property type="entry name" value="ApolipopD"/>
</dbReference>
<dbReference type="GO" id="GO:0007420">
    <property type="term" value="P:brain development"/>
    <property type="evidence" value="ECO:0007669"/>
    <property type="project" value="InterPro"/>
</dbReference>
<reference evidence="12" key="1">
    <citation type="submission" date="2025-08" db="UniProtKB">
        <authorList>
            <consortium name="Ensembl"/>
        </authorList>
    </citation>
    <scope>IDENTIFICATION</scope>
</reference>
<keyword evidence="8" id="KW-1015">Disulfide bond</keyword>
<dbReference type="PRINTS" id="PR01219">
    <property type="entry name" value="APOLIPOPROTD"/>
</dbReference>
<dbReference type="GO" id="GO:0006629">
    <property type="term" value="P:lipid metabolic process"/>
    <property type="evidence" value="ECO:0007669"/>
    <property type="project" value="TreeGrafter"/>
</dbReference>
<keyword evidence="6" id="KW-0732">Signal</keyword>
<dbReference type="Ensembl" id="ENSPMGT00000012463.1">
    <property type="protein sequence ID" value="ENSPMGP00000011680.1"/>
    <property type="gene ID" value="ENSPMGG00000009539.1"/>
</dbReference>
<keyword evidence="7" id="KW-0446">Lipid-binding</keyword>
<evidence type="ECO:0000256" key="9">
    <source>
        <dbReference type="ARBA" id="ARBA00023180"/>
    </source>
</evidence>
<dbReference type="GO" id="GO:0005576">
    <property type="term" value="C:extracellular region"/>
    <property type="evidence" value="ECO:0007669"/>
    <property type="project" value="UniProtKB-SubCell"/>
</dbReference>
<evidence type="ECO:0000259" key="11">
    <source>
        <dbReference type="Pfam" id="PF08212"/>
    </source>
</evidence>
<dbReference type="PRINTS" id="PR00179">
    <property type="entry name" value="LIPOCALIN"/>
</dbReference>
<dbReference type="InterPro" id="IPR000566">
    <property type="entry name" value="Lipocln_cytosolic_FA-bd_dom"/>
</dbReference>
<keyword evidence="13" id="KW-1185">Reference proteome</keyword>
<dbReference type="Gene3D" id="2.40.128.20">
    <property type="match status" value="1"/>
</dbReference>
<comment type="similarity">
    <text evidence="2">Belongs to the calycin superfamily. Lipocalin family.</text>
</comment>
<dbReference type="InterPro" id="IPR012674">
    <property type="entry name" value="Calycin"/>
</dbReference>
<evidence type="ECO:0000256" key="1">
    <source>
        <dbReference type="ARBA" id="ARBA00004613"/>
    </source>
</evidence>
<accession>A0A3B4A4M5</accession>
<comment type="subcellular location">
    <subcellularLocation>
        <location evidence="1">Secreted</location>
    </subcellularLocation>
</comment>
<dbReference type="FunFam" id="2.40.128.20:FF:000003">
    <property type="entry name" value="Apolipoprotein D"/>
    <property type="match status" value="1"/>
</dbReference>
<dbReference type="GO" id="GO:0000302">
    <property type="term" value="P:response to reactive oxygen species"/>
    <property type="evidence" value="ECO:0007669"/>
    <property type="project" value="TreeGrafter"/>
</dbReference>
<dbReference type="PANTHER" id="PTHR10612:SF58">
    <property type="entry name" value="APOLIPOPROTEIN D"/>
    <property type="match status" value="1"/>
</dbReference>
<dbReference type="PANTHER" id="PTHR10612">
    <property type="entry name" value="APOLIPOPROTEIN D"/>
    <property type="match status" value="1"/>
</dbReference>
<dbReference type="CDD" id="cd19437">
    <property type="entry name" value="lipocalin_apoD-like"/>
    <property type="match status" value="1"/>
</dbReference>
<evidence type="ECO:0000313" key="12">
    <source>
        <dbReference type="Ensembl" id="ENSPMGP00000011680.1"/>
    </source>
</evidence>
<keyword evidence="4" id="KW-0813">Transport</keyword>
<evidence type="ECO:0000256" key="7">
    <source>
        <dbReference type="ARBA" id="ARBA00023121"/>
    </source>
</evidence>
<dbReference type="GO" id="GO:0006869">
    <property type="term" value="P:lipid transport"/>
    <property type="evidence" value="ECO:0007669"/>
    <property type="project" value="InterPro"/>
</dbReference>
<dbReference type="SUPFAM" id="SSF50814">
    <property type="entry name" value="Lipocalins"/>
    <property type="match status" value="1"/>
</dbReference>
<sequence>MLLNLASNKTSATTPLHYSTVIPTFPIRTFSIGVFSVCLLQYIGKWYEIQKLPTNFQKGECGTATYSPKSPGVIGVFNRELLKDGTINSIAGSAKVKNPEEPAKLEVSFNGTPPGPYWVLSTDYQGHSLVYGCQEFGVFRGELAWILSREPTLPDETLEELHSILNAAGVDASKMVETPHHKCCIVHL</sequence>
<proteinExistence type="inferred from homology"/>
<dbReference type="InterPro" id="IPR026222">
    <property type="entry name" value="ApoD_vertbrte"/>
</dbReference>